<gene>
    <name evidence="2" type="ORF">GII30_20335</name>
</gene>
<feature type="domain" description="ATPase dynein-related AAA" evidence="1">
    <location>
        <begin position="48"/>
        <end position="186"/>
    </location>
</feature>
<dbReference type="GO" id="GO:0016887">
    <property type="term" value="F:ATP hydrolysis activity"/>
    <property type="evidence" value="ECO:0007669"/>
    <property type="project" value="InterPro"/>
</dbReference>
<proteinExistence type="predicted"/>
<accession>A0A857L1P5</accession>
<dbReference type="Gene3D" id="3.40.50.300">
    <property type="entry name" value="P-loop containing nucleotide triphosphate hydrolases"/>
    <property type="match status" value="1"/>
</dbReference>
<dbReference type="RefSeq" id="WP_005190098.1">
    <property type="nucleotide sequence ID" value="NZ_CP045804.1"/>
</dbReference>
<dbReference type="PANTHER" id="PTHR42759:SF1">
    <property type="entry name" value="MAGNESIUM-CHELATASE SUBUNIT CHLD"/>
    <property type="match status" value="1"/>
</dbReference>
<dbReference type="AlphaFoldDB" id="A0A857L1P5"/>
<dbReference type="GO" id="GO:0005524">
    <property type="term" value="F:ATP binding"/>
    <property type="evidence" value="ECO:0007669"/>
    <property type="project" value="InterPro"/>
</dbReference>
<dbReference type="InterPro" id="IPR011704">
    <property type="entry name" value="ATPase_dyneun-rel_AAA"/>
</dbReference>
<dbReference type="PANTHER" id="PTHR42759">
    <property type="entry name" value="MOXR FAMILY PROTEIN"/>
    <property type="match status" value="1"/>
</dbReference>
<dbReference type="InterPro" id="IPR027417">
    <property type="entry name" value="P-loop_NTPase"/>
</dbReference>
<evidence type="ECO:0000313" key="2">
    <source>
        <dbReference type="EMBL" id="QHN41202.1"/>
    </source>
</evidence>
<dbReference type="EMBL" id="CP045810">
    <property type="protein sequence ID" value="QHN41202.1"/>
    <property type="molecule type" value="Genomic_DNA"/>
</dbReference>
<name>A0A857L1P5_9ACTN</name>
<evidence type="ECO:0000259" key="1">
    <source>
        <dbReference type="Pfam" id="PF07728"/>
    </source>
</evidence>
<dbReference type="Pfam" id="PF07728">
    <property type="entry name" value="AAA_5"/>
    <property type="match status" value="1"/>
</dbReference>
<reference evidence="2" key="1">
    <citation type="journal article" date="2021" name="Nat. Microbiol.">
        <title>Cocultivation of an ultrasmall environmental parasitic bacterium with lytic ability against bacteria associated with wastewater foams.</title>
        <authorList>
            <person name="Batinovic S."/>
            <person name="Rose J.J.A."/>
            <person name="Ratcliffe J."/>
            <person name="Seviour R.J."/>
            <person name="Petrovski S."/>
        </authorList>
    </citation>
    <scope>NUCLEOTIDE SEQUENCE</scope>
    <source>
        <strain evidence="2">CON44</strain>
    </source>
</reference>
<protein>
    <submittedName>
        <fullName evidence="2">AAA domain-containing protein</fullName>
    </submittedName>
</protein>
<dbReference type="SUPFAM" id="SSF52540">
    <property type="entry name" value="P-loop containing nucleoside triphosphate hydrolases"/>
    <property type="match status" value="1"/>
</dbReference>
<dbReference type="InterPro" id="IPR050764">
    <property type="entry name" value="CbbQ/NirQ/NorQ/GpvN"/>
</dbReference>
<organism evidence="2">
    <name type="scientific">Gordonia amarae</name>
    <dbReference type="NCBI Taxonomy" id="36821"/>
    <lineage>
        <taxon>Bacteria</taxon>
        <taxon>Bacillati</taxon>
        <taxon>Actinomycetota</taxon>
        <taxon>Actinomycetes</taxon>
        <taxon>Mycobacteriales</taxon>
        <taxon>Gordoniaceae</taxon>
        <taxon>Gordonia</taxon>
    </lineage>
</organism>
<sequence length="322" mass="34822">MTTPHSRSTPHSQSLTDLAAIRERVAAQVVGRERELDLVMAAVVTGRDLILEGPPGTSKSTLLRAITAEWSIPLVLVEGNADLTPSRLVGHHNPSRVLREDYSADNFVDGPLLQAMRGGGFLYVEEFNRAPEDTIDTLLTAMAERVVTVPRVGSVVAAPTFRVVASMNPYDNVGTTRLSISVHDRMCRLVVDYQDAAAERDIVARHAESAPVRIVADAVAVTRATREHDAIRQGSSVRGAIDLALLTEQLCAMHRIEIPAAGTVEPPRDLPTDYTATFLDAMTVALSGRIHLDDTAFTTPEGVLTEIWEDHFALNPAAAKPG</sequence>